<evidence type="ECO:0000256" key="11">
    <source>
        <dbReference type="ARBA" id="ARBA00022984"/>
    </source>
</evidence>
<evidence type="ECO:0000256" key="16">
    <source>
        <dbReference type="HAMAP-Rule" id="MF_00037"/>
    </source>
</evidence>
<evidence type="ECO:0000256" key="15">
    <source>
        <dbReference type="ARBA" id="ARBA00048914"/>
    </source>
</evidence>
<keyword evidence="12 16" id="KW-0560">Oxidoreductase</keyword>
<dbReference type="EMBL" id="WWVQ01000008">
    <property type="protein sequence ID" value="MZL32510.1"/>
    <property type="molecule type" value="Genomic_DNA"/>
</dbReference>
<dbReference type="GO" id="GO:0071555">
    <property type="term" value="P:cell wall organization"/>
    <property type="evidence" value="ECO:0007669"/>
    <property type="project" value="UniProtKB-KW"/>
</dbReference>
<dbReference type="RefSeq" id="WP_055052568.1">
    <property type="nucleotide sequence ID" value="NZ_AP031426.1"/>
</dbReference>
<keyword evidence="5 16" id="KW-0963">Cytoplasm</keyword>
<dbReference type="InterPro" id="IPR036635">
    <property type="entry name" value="MurB_C_sf"/>
</dbReference>
<dbReference type="Proteomes" id="UP000477156">
    <property type="component" value="Unassembled WGS sequence"/>
</dbReference>
<dbReference type="GO" id="GO:0071949">
    <property type="term" value="F:FAD binding"/>
    <property type="evidence" value="ECO:0007669"/>
    <property type="project" value="InterPro"/>
</dbReference>
<comment type="subcellular location">
    <subcellularLocation>
        <location evidence="3 16">Cytoplasm</location>
    </subcellularLocation>
</comment>
<evidence type="ECO:0000259" key="17">
    <source>
        <dbReference type="PROSITE" id="PS51387"/>
    </source>
</evidence>
<feature type="active site" evidence="16">
    <location>
        <position position="299"/>
    </location>
</feature>
<dbReference type="InterPro" id="IPR011601">
    <property type="entry name" value="MurB_C"/>
</dbReference>
<evidence type="ECO:0000256" key="1">
    <source>
        <dbReference type="ARBA" id="ARBA00001974"/>
    </source>
</evidence>
<dbReference type="GO" id="GO:0008360">
    <property type="term" value="P:regulation of cell shape"/>
    <property type="evidence" value="ECO:0007669"/>
    <property type="project" value="UniProtKB-KW"/>
</dbReference>
<evidence type="ECO:0000256" key="4">
    <source>
        <dbReference type="ARBA" id="ARBA00004752"/>
    </source>
</evidence>
<comment type="catalytic activity">
    <reaction evidence="15 16">
        <text>UDP-N-acetyl-alpha-D-muramate + NADP(+) = UDP-N-acetyl-3-O-(1-carboxyvinyl)-alpha-D-glucosamine + NADPH + H(+)</text>
        <dbReference type="Rhea" id="RHEA:12248"/>
        <dbReference type="ChEBI" id="CHEBI:15378"/>
        <dbReference type="ChEBI" id="CHEBI:57783"/>
        <dbReference type="ChEBI" id="CHEBI:58349"/>
        <dbReference type="ChEBI" id="CHEBI:68483"/>
        <dbReference type="ChEBI" id="CHEBI:70757"/>
        <dbReference type="EC" id="1.3.1.98"/>
    </reaction>
</comment>
<evidence type="ECO:0000256" key="5">
    <source>
        <dbReference type="ARBA" id="ARBA00022490"/>
    </source>
</evidence>
<keyword evidence="8 16" id="KW-0274">FAD</keyword>
<keyword evidence="6 16" id="KW-0132">Cell division</keyword>
<dbReference type="GO" id="GO:0008762">
    <property type="term" value="F:UDP-N-acetylmuramate dehydrogenase activity"/>
    <property type="evidence" value="ECO:0007669"/>
    <property type="project" value="UniProtKB-UniRule"/>
</dbReference>
<evidence type="ECO:0000256" key="8">
    <source>
        <dbReference type="ARBA" id="ARBA00022827"/>
    </source>
</evidence>
<dbReference type="InterPro" id="IPR016169">
    <property type="entry name" value="FAD-bd_PCMH_sub2"/>
</dbReference>
<dbReference type="Proteomes" id="UP000477285">
    <property type="component" value="Unassembled WGS sequence"/>
</dbReference>
<dbReference type="InterPro" id="IPR016166">
    <property type="entry name" value="FAD-bd_PCMH"/>
</dbReference>
<evidence type="ECO:0000256" key="13">
    <source>
        <dbReference type="ARBA" id="ARBA00023306"/>
    </source>
</evidence>
<proteinExistence type="inferred from homology"/>
<keyword evidence="9 16" id="KW-0521">NADP</keyword>
<evidence type="ECO:0000313" key="18">
    <source>
        <dbReference type="EMBL" id="MZL32510.1"/>
    </source>
</evidence>
<evidence type="ECO:0000256" key="3">
    <source>
        <dbReference type="ARBA" id="ARBA00004496"/>
    </source>
</evidence>
<dbReference type="Gene3D" id="3.30.465.10">
    <property type="match status" value="1"/>
</dbReference>
<reference evidence="20 21" key="1">
    <citation type="journal article" date="2019" name="Nat. Med.">
        <title>A library of human gut bacterial isolates paired with longitudinal multiomics data enables mechanistic microbiome research.</title>
        <authorList>
            <person name="Poyet M."/>
            <person name="Groussin M."/>
            <person name="Gibbons S.M."/>
            <person name="Avila-Pacheco J."/>
            <person name="Jiang X."/>
            <person name="Kearney S.M."/>
            <person name="Perrotta A.R."/>
            <person name="Berdy B."/>
            <person name="Zhao S."/>
            <person name="Lieberman T.D."/>
            <person name="Swanson P.K."/>
            <person name="Smith M."/>
            <person name="Roesemann S."/>
            <person name="Alexander J.E."/>
            <person name="Rich S.A."/>
            <person name="Livny J."/>
            <person name="Vlamakis H."/>
            <person name="Clish C."/>
            <person name="Bullock K."/>
            <person name="Deik A."/>
            <person name="Scott J."/>
            <person name="Pierce K.A."/>
            <person name="Xavier R.J."/>
            <person name="Alm E.J."/>
        </authorList>
    </citation>
    <scope>NUCLEOTIDE SEQUENCE [LARGE SCALE GENOMIC DNA]</scope>
    <source>
        <strain evidence="18 21">BIOML-A1</strain>
        <strain evidence="19 20">BIOML-A12</strain>
    </source>
</reference>
<evidence type="ECO:0000256" key="12">
    <source>
        <dbReference type="ARBA" id="ARBA00023002"/>
    </source>
</evidence>
<keyword evidence="10 16" id="KW-0133">Cell shape</keyword>
<name>A0A6L8SYV8_9FIRM</name>
<dbReference type="GO" id="GO:0009252">
    <property type="term" value="P:peptidoglycan biosynthetic process"/>
    <property type="evidence" value="ECO:0007669"/>
    <property type="project" value="UniProtKB-UniRule"/>
</dbReference>
<comment type="caution">
    <text evidence="18">The sequence shown here is derived from an EMBL/GenBank/DDBJ whole genome shotgun (WGS) entry which is preliminary data.</text>
</comment>
<dbReference type="Gene3D" id="3.30.43.10">
    <property type="entry name" value="Uridine Diphospho-n-acetylenolpyruvylglucosamine Reductase, domain 2"/>
    <property type="match status" value="1"/>
</dbReference>
<comment type="function">
    <text evidence="2 16">Cell wall formation.</text>
</comment>
<keyword evidence="7 16" id="KW-0285">Flavoprotein</keyword>
<evidence type="ECO:0000313" key="19">
    <source>
        <dbReference type="EMBL" id="MZS89209.1"/>
    </source>
</evidence>
<dbReference type="SUPFAM" id="SSF56176">
    <property type="entry name" value="FAD-binding/transporter-associated domain-like"/>
    <property type="match status" value="1"/>
</dbReference>
<evidence type="ECO:0000313" key="21">
    <source>
        <dbReference type="Proteomes" id="UP000477285"/>
    </source>
</evidence>
<dbReference type="GO" id="GO:0051301">
    <property type="term" value="P:cell division"/>
    <property type="evidence" value="ECO:0007669"/>
    <property type="project" value="UniProtKB-KW"/>
</dbReference>
<comment type="similarity">
    <text evidence="16">Belongs to the MurB family.</text>
</comment>
<feature type="domain" description="FAD-binding PCMH-type" evidence="17">
    <location>
        <begin position="34"/>
        <end position="200"/>
    </location>
</feature>
<dbReference type="HAMAP" id="MF_00037">
    <property type="entry name" value="MurB"/>
    <property type="match status" value="1"/>
</dbReference>
<evidence type="ECO:0000256" key="6">
    <source>
        <dbReference type="ARBA" id="ARBA00022618"/>
    </source>
</evidence>
<dbReference type="GO" id="GO:0005829">
    <property type="term" value="C:cytosol"/>
    <property type="evidence" value="ECO:0007669"/>
    <property type="project" value="TreeGrafter"/>
</dbReference>
<keyword evidence="11 16" id="KW-0573">Peptidoglycan synthesis</keyword>
<organism evidence="18 21">
    <name type="scientific">Blautia wexlerae</name>
    <dbReference type="NCBI Taxonomy" id="418240"/>
    <lineage>
        <taxon>Bacteria</taxon>
        <taxon>Bacillati</taxon>
        <taxon>Bacillota</taxon>
        <taxon>Clostridia</taxon>
        <taxon>Lachnospirales</taxon>
        <taxon>Lachnospiraceae</taxon>
        <taxon>Blautia</taxon>
    </lineage>
</organism>
<dbReference type="Pfam" id="PF02873">
    <property type="entry name" value="MurB_C"/>
    <property type="match status" value="1"/>
</dbReference>
<dbReference type="SUPFAM" id="SSF56194">
    <property type="entry name" value="Uridine diphospho-N-Acetylenolpyruvylglucosamine reductase, MurB, C-terminal domain"/>
    <property type="match status" value="1"/>
</dbReference>
<feature type="active site" description="Proton donor" evidence="16">
    <location>
        <position position="229"/>
    </location>
</feature>
<dbReference type="AlphaFoldDB" id="A0A6L8SYV8"/>
<dbReference type="Gene3D" id="3.90.78.10">
    <property type="entry name" value="UDP-N-acetylenolpyruvoylglucosamine reductase, C-terminal domain"/>
    <property type="match status" value="1"/>
</dbReference>
<feature type="active site" evidence="16">
    <location>
        <position position="179"/>
    </location>
</feature>
<evidence type="ECO:0000256" key="2">
    <source>
        <dbReference type="ARBA" id="ARBA00003921"/>
    </source>
</evidence>
<dbReference type="OrthoDB" id="9804753at2"/>
<comment type="pathway">
    <text evidence="4 16">Cell wall biogenesis; peptidoglycan biosynthesis.</text>
</comment>
<dbReference type="NCBIfam" id="TIGR00179">
    <property type="entry name" value="murB"/>
    <property type="match status" value="1"/>
</dbReference>
<dbReference type="PANTHER" id="PTHR21071">
    <property type="entry name" value="UDP-N-ACETYLENOLPYRUVOYLGLUCOSAMINE REDUCTASE"/>
    <property type="match status" value="1"/>
</dbReference>
<comment type="cofactor">
    <cofactor evidence="1 16">
        <name>FAD</name>
        <dbReference type="ChEBI" id="CHEBI:57692"/>
    </cofactor>
</comment>
<keyword evidence="14 16" id="KW-0961">Cell wall biogenesis/degradation</keyword>
<evidence type="ECO:0000256" key="14">
    <source>
        <dbReference type="ARBA" id="ARBA00023316"/>
    </source>
</evidence>
<evidence type="ECO:0000256" key="10">
    <source>
        <dbReference type="ARBA" id="ARBA00022960"/>
    </source>
</evidence>
<dbReference type="NCBIfam" id="NF010480">
    <property type="entry name" value="PRK13905.1"/>
    <property type="match status" value="1"/>
</dbReference>
<sequence>MKSVNQNIIEKFNDLLGEEKVKVDEPMKRHTTFRIGGPADYFLLPSSEEELSGILKICKNEELPYFILGNGSNLLVSDEGYRGVIIQLYRNYGDITVKGNEIHATAGALLSQIAAAAKNASLTGFEFAGGIPGTLGGAVVMNAGAYGGEMKDVLKEVTVMTAAGEILVLPAEKLEMGYRTSLVKTKGYLVLSAVIVLEQGNQEAIKARMKELTEQRVSKQPLEFPSAGSTFKRPEGYFAGKLIMDAGLRGYQTGGAQVSEKHCGFVINKDNATAADVCRLLRDVQDKVKEQFGVTLEPEVKFLGKF</sequence>
<dbReference type="InterPro" id="IPR003170">
    <property type="entry name" value="MurB"/>
</dbReference>
<protein>
    <recommendedName>
        <fullName evidence="16">UDP-N-acetylenolpyruvoylglucosamine reductase</fullName>
        <ecNumber evidence="16">1.3.1.98</ecNumber>
    </recommendedName>
    <alternativeName>
        <fullName evidence="16">UDP-N-acetylmuramate dehydrogenase</fullName>
    </alternativeName>
</protein>
<dbReference type="Pfam" id="PF01565">
    <property type="entry name" value="FAD_binding_4"/>
    <property type="match status" value="1"/>
</dbReference>
<accession>A0A6L8SYV8</accession>
<dbReference type="InterPro" id="IPR016167">
    <property type="entry name" value="FAD-bd_PCMH_sub1"/>
</dbReference>
<evidence type="ECO:0000256" key="9">
    <source>
        <dbReference type="ARBA" id="ARBA00022857"/>
    </source>
</evidence>
<dbReference type="EMBL" id="WWVF01000015">
    <property type="protein sequence ID" value="MZS89209.1"/>
    <property type="molecule type" value="Genomic_DNA"/>
</dbReference>
<dbReference type="UniPathway" id="UPA00219"/>
<gene>
    <name evidence="16 18" type="primary">murB</name>
    <name evidence="19" type="ORF">GT712_09020</name>
    <name evidence="18" type="ORF">GT728_04660</name>
</gene>
<dbReference type="InterPro" id="IPR006094">
    <property type="entry name" value="Oxid_FAD_bind_N"/>
</dbReference>
<dbReference type="EC" id="1.3.1.98" evidence="16"/>
<evidence type="ECO:0000313" key="20">
    <source>
        <dbReference type="Proteomes" id="UP000477156"/>
    </source>
</evidence>
<evidence type="ECO:0000256" key="7">
    <source>
        <dbReference type="ARBA" id="ARBA00022630"/>
    </source>
</evidence>
<dbReference type="PROSITE" id="PS51387">
    <property type="entry name" value="FAD_PCMH"/>
    <property type="match status" value="1"/>
</dbReference>
<dbReference type="PANTHER" id="PTHR21071:SF4">
    <property type="entry name" value="UDP-N-ACETYLENOLPYRUVOYLGLUCOSAMINE REDUCTASE"/>
    <property type="match status" value="1"/>
</dbReference>
<keyword evidence="13 16" id="KW-0131">Cell cycle</keyword>
<dbReference type="InterPro" id="IPR036318">
    <property type="entry name" value="FAD-bd_PCMH-like_sf"/>
</dbReference>